<dbReference type="Proteomes" id="UP001632038">
    <property type="component" value="Unassembled WGS sequence"/>
</dbReference>
<accession>A0ABD3DDJ4</accession>
<dbReference type="AlphaFoldDB" id="A0ABD3DDJ4"/>
<feature type="compositionally biased region" description="Low complexity" evidence="1">
    <location>
        <begin position="78"/>
        <end position="94"/>
    </location>
</feature>
<dbReference type="PANTHER" id="PTHR31680:SF20">
    <property type="entry name" value="PROTEIN LONGIFOLIA 2-LIKE"/>
    <property type="match status" value="1"/>
</dbReference>
<gene>
    <name evidence="3" type="primary">LNG1_2</name>
    <name evidence="3" type="ORF">CASFOL_015171</name>
</gene>
<keyword evidence="4" id="KW-1185">Reference proteome</keyword>
<feature type="domain" description="DUF4378" evidence="2">
    <location>
        <begin position="635"/>
        <end position="784"/>
    </location>
</feature>
<comment type="caution">
    <text evidence="3">The sequence shown here is derived from an EMBL/GenBank/DDBJ whole genome shotgun (WGS) entry which is preliminary data.</text>
</comment>
<dbReference type="InterPro" id="IPR033334">
    <property type="entry name" value="LNG1/2"/>
</dbReference>
<protein>
    <recommendedName>
        <fullName evidence="2">DUF4378 domain-containing protein</fullName>
    </recommendedName>
</protein>
<organism evidence="3 4">
    <name type="scientific">Castilleja foliolosa</name>
    <dbReference type="NCBI Taxonomy" id="1961234"/>
    <lineage>
        <taxon>Eukaryota</taxon>
        <taxon>Viridiplantae</taxon>
        <taxon>Streptophyta</taxon>
        <taxon>Embryophyta</taxon>
        <taxon>Tracheophyta</taxon>
        <taxon>Spermatophyta</taxon>
        <taxon>Magnoliopsida</taxon>
        <taxon>eudicotyledons</taxon>
        <taxon>Gunneridae</taxon>
        <taxon>Pentapetalae</taxon>
        <taxon>asterids</taxon>
        <taxon>lamiids</taxon>
        <taxon>Lamiales</taxon>
        <taxon>Orobanchaceae</taxon>
        <taxon>Pedicularideae</taxon>
        <taxon>Castillejinae</taxon>
        <taxon>Castilleja</taxon>
    </lineage>
</organism>
<proteinExistence type="predicted"/>
<dbReference type="EMBL" id="JAVIJP010000017">
    <property type="protein sequence ID" value="KAL3640203.1"/>
    <property type="molecule type" value="Genomic_DNA"/>
</dbReference>
<evidence type="ECO:0000256" key="1">
    <source>
        <dbReference type="SAM" id="MobiDB-lite"/>
    </source>
</evidence>
<dbReference type="InterPro" id="IPR025486">
    <property type="entry name" value="DUF4378"/>
</dbReference>
<feature type="region of interest" description="Disordered" evidence="1">
    <location>
        <begin position="52"/>
        <end position="94"/>
    </location>
</feature>
<evidence type="ECO:0000259" key="2">
    <source>
        <dbReference type="Pfam" id="PF14309"/>
    </source>
</evidence>
<feature type="compositionally biased region" description="Polar residues" evidence="1">
    <location>
        <begin position="307"/>
        <end position="320"/>
    </location>
</feature>
<reference evidence="4" key="1">
    <citation type="journal article" date="2024" name="IScience">
        <title>Strigolactones Initiate the Formation of Haustorium-like Structures in Castilleja.</title>
        <authorList>
            <person name="Buerger M."/>
            <person name="Peterson D."/>
            <person name="Chory J."/>
        </authorList>
    </citation>
    <scope>NUCLEOTIDE SEQUENCE [LARGE SCALE GENOMIC DNA]</scope>
</reference>
<name>A0ABD3DDJ4_9LAMI</name>
<feature type="region of interest" description="Disordered" evidence="1">
    <location>
        <begin position="380"/>
        <end position="412"/>
    </location>
</feature>
<feature type="compositionally biased region" description="Basic and acidic residues" evidence="1">
    <location>
        <begin position="397"/>
        <end position="412"/>
    </location>
</feature>
<feature type="region of interest" description="Disordered" evidence="1">
    <location>
        <begin position="452"/>
        <end position="478"/>
    </location>
</feature>
<feature type="region of interest" description="Disordered" evidence="1">
    <location>
        <begin position="296"/>
        <end position="323"/>
    </location>
</feature>
<dbReference type="Pfam" id="PF14309">
    <property type="entry name" value="DUF4378"/>
    <property type="match status" value="1"/>
</dbReference>
<feature type="region of interest" description="Disordered" evidence="1">
    <location>
        <begin position="220"/>
        <end position="245"/>
    </location>
</feature>
<feature type="compositionally biased region" description="Polar residues" evidence="1">
    <location>
        <begin position="233"/>
        <end position="245"/>
    </location>
</feature>
<dbReference type="PANTHER" id="PTHR31680">
    <property type="entry name" value="LONGIFOLIA PROTEIN"/>
    <property type="match status" value="1"/>
</dbReference>
<evidence type="ECO:0000313" key="3">
    <source>
        <dbReference type="EMBL" id="KAL3640203.1"/>
    </source>
</evidence>
<feature type="compositionally biased region" description="Polar residues" evidence="1">
    <location>
        <begin position="52"/>
        <end position="63"/>
    </location>
</feature>
<feature type="compositionally biased region" description="Polar residues" evidence="1">
    <location>
        <begin position="453"/>
        <end position="462"/>
    </location>
</feature>
<evidence type="ECO:0000313" key="4">
    <source>
        <dbReference type="Proteomes" id="UP001632038"/>
    </source>
</evidence>
<sequence>MSAKKMPCDTYENRNLRKQIGCMKGIFQLFDRQHFLTSSNKHKRLLLGGQHQLESNNATNTTTTDKEIEVQNQKPRISTESSQAASNLSSSRSSTFSLLDHNRANISEGPFHIIPTKQKPNKDPQSPHIRDVVKDSMHREARGVPIKSRKNDEQKKATVMKHIDSPRLLHKPRFDEESNRVFSRDERLTLRRLSYDGRESRDALRTKHKELPRLSLDGKASSIKCSGLDSRSDFSGQESGGHSRTSSIVAKLMGLDDFPDTVTSADYSNCRTPSLGPGSNIDFPSNSKLIISSRQALEPAPVKQVQDPKSSNNTQNSPSSVYAEMEKRINELEFKRSGKDLRALKQILESMQKTRDKLENESHEPQMQNQMCSSHRITKSAKATEKVKFPKSGKVPTVEKMHRSREKKKELNDMKEPIHSFSSINKKTNQRNSEPERIIRVPPQRMRVFETASPKSQHNALSPQGRAHKHLSKKVGENCSLDRKTNVNKSMGFELSDDGLSKLISEARYASYQDDTASVKSEATSSAKTTNPNYRVKQNYISTSKEHMPEVEVTVTLIEQPSPVSVLDTNFFIEELPSPVKTISTVFQDVSTRLDDEAEWPLENLNHFTQPSPVYKYKAAVNHNESECRGLIQDQEYIDKILAASGLFKDMRIAPTANPIINPGIFHVLEDENRALIKKNELNQKMQRRVVFDTVNEILVHRITAVERGKRTSPHGIMREFYMEMYYLSSMAYQHLEDDEDDGSIRLITADMKYRSDEWADYGDEVTAMMLEIERLIFKDLVNEVVNSQVKGFHDWPKKHCRQLFTK</sequence>